<evidence type="ECO:0000313" key="2">
    <source>
        <dbReference type="EMBL" id="CAL1162850.1"/>
    </source>
</evidence>
<keyword evidence="3" id="KW-1185">Reference proteome</keyword>
<dbReference type="EMBL" id="CAMXCT010004537">
    <property type="protein sequence ID" value="CAI4009475.1"/>
    <property type="molecule type" value="Genomic_DNA"/>
</dbReference>
<organism evidence="1">
    <name type="scientific">Cladocopium goreaui</name>
    <dbReference type="NCBI Taxonomy" id="2562237"/>
    <lineage>
        <taxon>Eukaryota</taxon>
        <taxon>Sar</taxon>
        <taxon>Alveolata</taxon>
        <taxon>Dinophyceae</taxon>
        <taxon>Suessiales</taxon>
        <taxon>Symbiodiniaceae</taxon>
        <taxon>Cladocopium</taxon>
    </lineage>
</organism>
<name>A0A9P1GDL1_9DINO</name>
<reference evidence="1" key="1">
    <citation type="submission" date="2022-10" db="EMBL/GenBank/DDBJ databases">
        <authorList>
            <person name="Chen Y."/>
            <person name="Dougan E. K."/>
            <person name="Chan C."/>
            <person name="Rhodes N."/>
            <person name="Thang M."/>
        </authorList>
    </citation>
    <scope>NUCLEOTIDE SEQUENCE</scope>
</reference>
<gene>
    <name evidence="1" type="ORF">C1SCF055_LOCUS34831</name>
</gene>
<comment type="caution">
    <text evidence="1">The sequence shown here is derived from an EMBL/GenBank/DDBJ whole genome shotgun (WGS) entry which is preliminary data.</text>
</comment>
<dbReference type="EMBL" id="CAMXCT020004537">
    <property type="protein sequence ID" value="CAL1162850.1"/>
    <property type="molecule type" value="Genomic_DNA"/>
</dbReference>
<sequence>MPNTLRRAFWTTSSECPASRMVCGWTSQSSWAGVHCTASYSLADLSEAHAALKGHVMIRHPTSSNLAVALAVEHFHGHVMEAGRVFLRVFLGVVVPTDFCLVSAYVSCLSQNSYALRKVYFEIKEHVAPQKWMTRYQS</sequence>
<accession>A0A9P1GDL1</accession>
<evidence type="ECO:0000313" key="3">
    <source>
        <dbReference type="Proteomes" id="UP001152797"/>
    </source>
</evidence>
<protein>
    <submittedName>
        <fullName evidence="1">Uncharacterized protein</fullName>
    </submittedName>
</protein>
<proteinExistence type="predicted"/>
<evidence type="ECO:0000313" key="1">
    <source>
        <dbReference type="EMBL" id="CAI4009475.1"/>
    </source>
</evidence>
<reference evidence="2" key="2">
    <citation type="submission" date="2024-04" db="EMBL/GenBank/DDBJ databases">
        <authorList>
            <person name="Chen Y."/>
            <person name="Shah S."/>
            <person name="Dougan E. K."/>
            <person name="Thang M."/>
            <person name="Chan C."/>
        </authorList>
    </citation>
    <scope>NUCLEOTIDE SEQUENCE [LARGE SCALE GENOMIC DNA]</scope>
</reference>
<dbReference type="Proteomes" id="UP001152797">
    <property type="component" value="Unassembled WGS sequence"/>
</dbReference>
<dbReference type="EMBL" id="CAMXCT030004537">
    <property type="protein sequence ID" value="CAL4796787.1"/>
    <property type="molecule type" value="Genomic_DNA"/>
</dbReference>
<dbReference type="AlphaFoldDB" id="A0A9P1GDL1"/>